<evidence type="ECO:0000256" key="1">
    <source>
        <dbReference type="SAM" id="Phobius"/>
    </source>
</evidence>
<evidence type="ECO:0000313" key="2">
    <source>
        <dbReference type="EMBL" id="MFC0559529.1"/>
    </source>
</evidence>
<name>A0ABV6NFH6_9BACI</name>
<proteinExistence type="predicted"/>
<comment type="caution">
    <text evidence="2">The sequence shown here is derived from an EMBL/GenBank/DDBJ whole genome shotgun (WGS) entry which is preliminary data.</text>
</comment>
<accession>A0ABV6NFH6</accession>
<evidence type="ECO:0008006" key="4">
    <source>
        <dbReference type="Google" id="ProtNLM"/>
    </source>
</evidence>
<reference evidence="2 3" key="1">
    <citation type="submission" date="2024-09" db="EMBL/GenBank/DDBJ databases">
        <authorList>
            <person name="Sun Q."/>
            <person name="Mori K."/>
        </authorList>
    </citation>
    <scope>NUCLEOTIDE SEQUENCE [LARGE SCALE GENOMIC DNA]</scope>
    <source>
        <strain evidence="2 3">NCAIM B.02301</strain>
    </source>
</reference>
<dbReference type="RefSeq" id="WP_273841430.1">
    <property type="nucleotide sequence ID" value="NZ_JAQQWT010000004.1"/>
</dbReference>
<keyword evidence="1" id="KW-0812">Transmembrane</keyword>
<keyword evidence="1" id="KW-0472">Membrane</keyword>
<organism evidence="2 3">
    <name type="scientific">Halalkalibacter alkalisediminis</name>
    <dbReference type="NCBI Taxonomy" id="935616"/>
    <lineage>
        <taxon>Bacteria</taxon>
        <taxon>Bacillati</taxon>
        <taxon>Bacillota</taxon>
        <taxon>Bacilli</taxon>
        <taxon>Bacillales</taxon>
        <taxon>Bacillaceae</taxon>
        <taxon>Halalkalibacter</taxon>
    </lineage>
</organism>
<dbReference type="EMBL" id="JBHLTR010000013">
    <property type="protein sequence ID" value="MFC0559529.1"/>
    <property type="molecule type" value="Genomic_DNA"/>
</dbReference>
<gene>
    <name evidence="2" type="ORF">ACFFH4_10755</name>
</gene>
<feature type="transmembrane region" description="Helical" evidence="1">
    <location>
        <begin position="34"/>
        <end position="51"/>
    </location>
</feature>
<keyword evidence="1" id="KW-1133">Transmembrane helix</keyword>
<keyword evidence="3" id="KW-1185">Reference proteome</keyword>
<evidence type="ECO:0000313" key="3">
    <source>
        <dbReference type="Proteomes" id="UP001589833"/>
    </source>
</evidence>
<protein>
    <recommendedName>
        <fullName evidence="4">Pore-forming protein</fullName>
    </recommendedName>
</protein>
<sequence length="134" mass="15738">MYRANEPKFLWVLLFILTITYAYAFENPILTYVAYGLSFLFFTAMTLSYQVEVRERDLVRTISVFGFPIKKQIIQADEMEKFEIIEVGDRQIVLLYLKKKMRIKLHRFSPDGLPESLATFATENNIPKIEKGSR</sequence>
<dbReference type="Proteomes" id="UP001589833">
    <property type="component" value="Unassembled WGS sequence"/>
</dbReference>